<dbReference type="SUPFAM" id="SSF81593">
    <property type="entry name" value="Nucleotidyltransferase substrate binding subunit/domain"/>
    <property type="match status" value="1"/>
</dbReference>
<accession>A0A3A3GLZ3</accession>
<dbReference type="Proteomes" id="UP000266177">
    <property type="component" value="Unassembled WGS sequence"/>
</dbReference>
<dbReference type="GO" id="GO:0046677">
    <property type="term" value="P:response to antibiotic"/>
    <property type="evidence" value="ECO:0007669"/>
    <property type="project" value="InterPro"/>
</dbReference>
<gene>
    <name evidence="1" type="ORF">DQX05_12295</name>
</gene>
<organism evidence="1 2">
    <name type="scientific">Paenibacillus thiaminolyticus</name>
    <name type="common">Bacillus thiaminolyticus</name>
    <dbReference type="NCBI Taxonomy" id="49283"/>
    <lineage>
        <taxon>Bacteria</taxon>
        <taxon>Bacillati</taxon>
        <taxon>Bacillota</taxon>
        <taxon>Bacilli</taxon>
        <taxon>Bacillales</taxon>
        <taxon>Paenibacillaceae</taxon>
        <taxon>Paenibacillus</taxon>
    </lineage>
</organism>
<reference evidence="1 2" key="1">
    <citation type="submission" date="2018-09" db="EMBL/GenBank/DDBJ databases">
        <title>Paenibacillus SK2017-BO5.</title>
        <authorList>
            <person name="Piskunova J.V."/>
            <person name="Dubiley S.A."/>
            <person name="Severinov K.V."/>
        </authorList>
    </citation>
    <scope>NUCLEOTIDE SEQUENCE [LARGE SCALE GENOMIC DNA]</scope>
    <source>
        <strain evidence="1 2">BO5</strain>
    </source>
</reference>
<dbReference type="GO" id="GO:0016779">
    <property type="term" value="F:nucleotidyltransferase activity"/>
    <property type="evidence" value="ECO:0007669"/>
    <property type="project" value="InterPro"/>
</dbReference>
<evidence type="ECO:0000313" key="2">
    <source>
        <dbReference type="Proteomes" id="UP000266177"/>
    </source>
</evidence>
<sequence>MKVVTSSYDDNAPAYRISGNLASLSGSKSPLPAGAPFTSRFRNALLHNPDSCPPDRPQDFDELAGLVISGELADQERIVAISKANWQGPRTWASKHRNTIVMPAKPL</sequence>
<name>A0A3A3GLZ3_PANTH</name>
<dbReference type="EMBL" id="QYZD01000009">
    <property type="protein sequence ID" value="RJG23793.1"/>
    <property type="molecule type" value="Genomic_DNA"/>
</dbReference>
<comment type="caution">
    <text evidence="1">The sequence shown here is derived from an EMBL/GenBank/DDBJ whole genome shotgun (WGS) entry which is preliminary data.</text>
</comment>
<protein>
    <submittedName>
        <fullName evidence="1">Uncharacterized protein</fullName>
    </submittedName>
</protein>
<dbReference type="RefSeq" id="WP_119793916.1">
    <property type="nucleotide sequence ID" value="NZ_QYZD01000009.1"/>
</dbReference>
<dbReference type="AlphaFoldDB" id="A0A3A3GLZ3"/>
<dbReference type="Gene3D" id="1.20.120.330">
    <property type="entry name" value="Nucleotidyltransferases domain 2"/>
    <property type="match status" value="1"/>
</dbReference>
<dbReference type="OrthoDB" id="24442at2"/>
<evidence type="ECO:0000313" key="1">
    <source>
        <dbReference type="EMBL" id="RJG23793.1"/>
    </source>
</evidence>
<proteinExistence type="predicted"/>